<dbReference type="Proteomes" id="UP000249056">
    <property type="component" value="Unassembled WGS sequence"/>
</dbReference>
<dbReference type="PANTHER" id="PTHR43800">
    <property type="entry name" value="PEPTIDYL-LYSINE N-ACETYLTRANSFERASE YJAB"/>
    <property type="match status" value="1"/>
</dbReference>
<evidence type="ECO:0000313" key="4">
    <source>
        <dbReference type="EMBL" id="RAL61054.1"/>
    </source>
</evidence>
<dbReference type="AlphaFoldDB" id="A0A395IME9"/>
<dbReference type="GO" id="GO:0016747">
    <property type="term" value="F:acyltransferase activity, transferring groups other than amino-acyl groups"/>
    <property type="evidence" value="ECO:0007669"/>
    <property type="project" value="InterPro"/>
</dbReference>
<evidence type="ECO:0000313" key="5">
    <source>
        <dbReference type="Proteomes" id="UP000249056"/>
    </source>
</evidence>
<dbReference type="EMBL" id="QKRW01000034">
    <property type="protein sequence ID" value="RAL61054.1"/>
    <property type="molecule type" value="Genomic_DNA"/>
</dbReference>
<reference evidence="4 5" key="1">
    <citation type="submission" date="2018-06" db="EMBL/GenBank/DDBJ databases">
        <title>Genome Sequence of the Brown Rot Fungal Pathogen Monilinia fructigena.</title>
        <authorList>
            <person name="Landi L."/>
            <person name="De Miccolis Angelini R.M."/>
            <person name="Pollastro S."/>
            <person name="Abate D."/>
            <person name="Faretra F."/>
            <person name="Romanazzi G."/>
        </authorList>
    </citation>
    <scope>NUCLEOTIDE SEQUENCE [LARGE SCALE GENOMIC DNA]</scope>
    <source>
        <strain evidence="4 5">Mfrg269</strain>
    </source>
</reference>
<comment type="caution">
    <text evidence="4">The sequence shown here is derived from an EMBL/GenBank/DDBJ whole genome shotgun (WGS) entry which is preliminary data.</text>
</comment>
<protein>
    <recommendedName>
        <fullName evidence="3">N-acetyltransferase domain-containing protein</fullName>
    </recommendedName>
</protein>
<dbReference type="InterPro" id="IPR016181">
    <property type="entry name" value="Acyl_CoA_acyltransferase"/>
</dbReference>
<evidence type="ECO:0000256" key="2">
    <source>
        <dbReference type="ARBA" id="ARBA00023315"/>
    </source>
</evidence>
<keyword evidence="5" id="KW-1185">Reference proteome</keyword>
<accession>A0A395IME9</accession>
<dbReference type="PROSITE" id="PS51186">
    <property type="entry name" value="GNAT"/>
    <property type="match status" value="1"/>
</dbReference>
<dbReference type="OrthoDB" id="2744543at2759"/>
<evidence type="ECO:0000259" key="3">
    <source>
        <dbReference type="PROSITE" id="PS51186"/>
    </source>
</evidence>
<organism evidence="4 5">
    <name type="scientific">Monilinia fructigena</name>
    <dbReference type="NCBI Taxonomy" id="38457"/>
    <lineage>
        <taxon>Eukaryota</taxon>
        <taxon>Fungi</taxon>
        <taxon>Dikarya</taxon>
        <taxon>Ascomycota</taxon>
        <taxon>Pezizomycotina</taxon>
        <taxon>Leotiomycetes</taxon>
        <taxon>Helotiales</taxon>
        <taxon>Sclerotiniaceae</taxon>
        <taxon>Monilinia</taxon>
    </lineage>
</organism>
<dbReference type="SUPFAM" id="SSF55729">
    <property type="entry name" value="Acyl-CoA N-acyltransferases (Nat)"/>
    <property type="match status" value="1"/>
</dbReference>
<dbReference type="InterPro" id="IPR000182">
    <property type="entry name" value="GNAT_dom"/>
</dbReference>
<keyword evidence="2" id="KW-0012">Acyltransferase</keyword>
<dbReference type="PANTHER" id="PTHR43800:SF1">
    <property type="entry name" value="PEPTIDYL-LYSINE N-ACETYLTRANSFERASE YJAB"/>
    <property type="match status" value="1"/>
</dbReference>
<proteinExistence type="predicted"/>
<dbReference type="Pfam" id="PF00583">
    <property type="entry name" value="Acetyltransf_1"/>
    <property type="match status" value="1"/>
</dbReference>
<sequence>MVQQTTMSEVYERPEVKVLPRLTVREGQYEDLYLLKEVERSAQTVFEDICSEESLMMPEDLVYMVEDHKLWVAVNSANYPVGFICGFTVDGHFHIERLAVTRQYQRQGIGGALMARMTADMKEQGFRAITLTTTMYYPFHGPWYQSLEFFELDDKDIGHELAQLIGEQTPEEIDNYIPWCAMKKNIS</sequence>
<feature type="domain" description="N-acetyltransferase" evidence="3">
    <location>
        <begin position="22"/>
        <end position="187"/>
    </location>
</feature>
<evidence type="ECO:0000256" key="1">
    <source>
        <dbReference type="ARBA" id="ARBA00022679"/>
    </source>
</evidence>
<dbReference type="CDD" id="cd04301">
    <property type="entry name" value="NAT_SF"/>
    <property type="match status" value="1"/>
</dbReference>
<gene>
    <name evidence="4" type="ORF">DID88_010395</name>
</gene>
<name>A0A395IME9_9HELO</name>
<keyword evidence="1" id="KW-0808">Transferase</keyword>
<dbReference type="Gene3D" id="3.40.630.30">
    <property type="match status" value="1"/>
</dbReference>